<dbReference type="Pfam" id="PF22589">
    <property type="entry name" value="SPMIP1"/>
    <property type="match status" value="1"/>
</dbReference>
<dbReference type="InterPro" id="IPR054323">
    <property type="entry name" value="SPMIP1_C"/>
</dbReference>
<evidence type="ECO:0000259" key="2">
    <source>
        <dbReference type="Pfam" id="PF22589"/>
    </source>
</evidence>
<dbReference type="Proteomes" id="UP000694727">
    <property type="component" value="Unplaced"/>
</dbReference>
<feature type="region of interest" description="Disordered" evidence="1">
    <location>
        <begin position="125"/>
        <end position="162"/>
    </location>
</feature>
<name>A0A8D0QG03_PIG</name>
<evidence type="ECO:0000313" key="3">
    <source>
        <dbReference type="Ensembl" id="ENSSSCP00025000959.1"/>
    </source>
</evidence>
<organism evidence="3 4">
    <name type="scientific">Sus scrofa</name>
    <name type="common">Pig</name>
    <dbReference type="NCBI Taxonomy" id="9823"/>
    <lineage>
        <taxon>Eukaryota</taxon>
        <taxon>Metazoa</taxon>
        <taxon>Chordata</taxon>
        <taxon>Craniata</taxon>
        <taxon>Vertebrata</taxon>
        <taxon>Euteleostomi</taxon>
        <taxon>Mammalia</taxon>
        <taxon>Eutheria</taxon>
        <taxon>Laurasiatheria</taxon>
        <taxon>Artiodactyla</taxon>
        <taxon>Suina</taxon>
        <taxon>Suidae</taxon>
        <taxon>Sus</taxon>
    </lineage>
</organism>
<dbReference type="PANTHER" id="PTHR35826:SF2">
    <property type="entry name" value="PROTEIN ATP6V1FNB"/>
    <property type="match status" value="1"/>
</dbReference>
<dbReference type="Ensembl" id="ENSSSCT00025002732.1">
    <property type="protein sequence ID" value="ENSSSCP00025000959.1"/>
    <property type="gene ID" value="ENSSSCG00025002137.1"/>
</dbReference>
<protein>
    <recommendedName>
        <fullName evidence="2">Sperm microtubule inner protein 1 C-terminal domain-containing protein</fullName>
    </recommendedName>
</protein>
<proteinExistence type="predicted"/>
<sequence>MFGNQGSYLVDPGLRPPQQARHVRCAKGMALCDVGLGCRVTVPGQPPAVRGLCLLCSPLSCSHPGPASSVATMSRHLNMDTVLQNFWKEEYLREKMLGCEWHRKYGSMVKAKQKAKAAAHLPLKLPTLPHKAPPSPPPALKALPSRAPSPAPEAPIQSDMRPAPPATRALLYEGISHDFQGRYRYLNTRKLDMPETRYHFPITSNFTYGWQLGPPVKQEQVSCKMCRMESFFRKNGAFALLDPRDLAL</sequence>
<dbReference type="PANTHER" id="PTHR35826">
    <property type="entry name" value="PROTEIN ATP6V1FNB-LIKE"/>
    <property type="match status" value="1"/>
</dbReference>
<reference evidence="3" key="1">
    <citation type="submission" date="2025-08" db="UniProtKB">
        <authorList>
            <consortium name="Ensembl"/>
        </authorList>
    </citation>
    <scope>IDENTIFICATION</scope>
</reference>
<evidence type="ECO:0000313" key="4">
    <source>
        <dbReference type="Proteomes" id="UP000694727"/>
    </source>
</evidence>
<evidence type="ECO:0000256" key="1">
    <source>
        <dbReference type="SAM" id="MobiDB-lite"/>
    </source>
</evidence>
<accession>A0A8D0QG03</accession>
<feature type="domain" description="Sperm microtubule inner protein 1 C-terminal" evidence="2">
    <location>
        <begin position="124"/>
        <end position="239"/>
    </location>
</feature>
<dbReference type="AlphaFoldDB" id="A0A8D0QG03"/>